<dbReference type="PROSITE" id="PS51257">
    <property type="entry name" value="PROKAR_LIPOPROTEIN"/>
    <property type="match status" value="1"/>
</dbReference>
<dbReference type="OrthoDB" id="5292899at2"/>
<proteinExistence type="predicted"/>
<protein>
    <submittedName>
        <fullName evidence="1">YceI-like domain protein</fullName>
    </submittedName>
</protein>
<reference evidence="1 2" key="1">
    <citation type="submission" date="2014-03" db="EMBL/GenBank/DDBJ databases">
        <title>complete genome sequence of Flavobacteriaceae bacterium JBKA-6.</title>
        <authorList>
            <person name="Takano T."/>
            <person name="Nakamura Y."/>
            <person name="Takuma S."/>
            <person name="Yasuike M."/>
            <person name="Matsuyama T."/>
            <person name="Sakai T."/>
            <person name="Fujiwara A."/>
            <person name="Kimoto K."/>
            <person name="Fukuda Y."/>
            <person name="Kondo H."/>
            <person name="Hirono I."/>
            <person name="Nakayasu C."/>
        </authorList>
    </citation>
    <scope>NUCLEOTIDE SEQUENCE [LARGE SCALE GENOMIC DNA]</scope>
    <source>
        <strain evidence="1 2">JBKA-6</strain>
    </source>
</reference>
<dbReference type="KEGG" id="ise:JBKA6_0742"/>
<dbReference type="RefSeq" id="WP_096685996.1">
    <property type="nucleotide sequence ID" value="NZ_AP014564.1"/>
</dbReference>
<dbReference type="InterPro" id="IPR036761">
    <property type="entry name" value="TTHA0802/YceI-like_sf"/>
</dbReference>
<organism evidence="1 2">
    <name type="scientific">Ichthyobacterium seriolicida</name>
    <dbReference type="NCBI Taxonomy" id="242600"/>
    <lineage>
        <taxon>Bacteria</taxon>
        <taxon>Pseudomonadati</taxon>
        <taxon>Bacteroidota</taxon>
        <taxon>Flavobacteriia</taxon>
        <taxon>Flavobacteriales</taxon>
        <taxon>Ichthyobacteriaceae</taxon>
        <taxon>Ichthyobacterium</taxon>
    </lineage>
</organism>
<accession>A0A1J1EA06</accession>
<gene>
    <name evidence="1" type="ORF">JBKA6_0742</name>
</gene>
<dbReference type="Proteomes" id="UP000243197">
    <property type="component" value="Chromosome"/>
</dbReference>
<evidence type="ECO:0000313" key="1">
    <source>
        <dbReference type="EMBL" id="BAV94755.1"/>
    </source>
</evidence>
<evidence type="ECO:0000313" key="2">
    <source>
        <dbReference type="Proteomes" id="UP000243197"/>
    </source>
</evidence>
<dbReference type="AlphaFoldDB" id="A0A1J1EA06"/>
<dbReference type="EMBL" id="AP014564">
    <property type="protein sequence ID" value="BAV94755.1"/>
    <property type="molecule type" value="Genomic_DNA"/>
</dbReference>
<keyword evidence="2" id="KW-1185">Reference proteome</keyword>
<sequence length="205" mass="23466">MKKMSSKAIQIAIMSLFVSCFSDGSYDSLKEQYLLTSENVKLKWAAYKTTDKIPLYGSFKEIYISESKKSDVLEESIRNMKFKIPIKSLNSGYEVRDLRIVRFFFNSMANTSNIEGRVKEVTENNILFLVTLNDIERDISATYTMTEDSVLVISAEVDLLRWNLSSSIESLNTECLDLHKGTDGISKLWDKVDIIIEVDLKKNLD</sequence>
<name>A0A1J1EA06_9FLAO</name>
<dbReference type="Gene3D" id="2.40.128.110">
    <property type="entry name" value="Lipid/polyisoprenoid-binding, YceI-like"/>
    <property type="match status" value="1"/>
</dbReference>